<feature type="signal peptide" evidence="10">
    <location>
        <begin position="1"/>
        <end position="22"/>
    </location>
</feature>
<dbReference type="SUPFAM" id="SSF52058">
    <property type="entry name" value="L domain-like"/>
    <property type="match status" value="2"/>
</dbReference>
<dbReference type="VEuPathDB" id="TriTrypDB:BSAL_36830"/>
<dbReference type="FunFam" id="3.80.10.10:FF:000233">
    <property type="entry name" value="Leucine-rich repeat receptor-like protein kinase TDR"/>
    <property type="match status" value="2"/>
</dbReference>
<protein>
    <submittedName>
        <fullName evidence="11">GP46-like surface antigen, putative</fullName>
    </submittedName>
</protein>
<evidence type="ECO:0000256" key="2">
    <source>
        <dbReference type="ARBA" id="ARBA00022614"/>
    </source>
</evidence>
<evidence type="ECO:0000256" key="4">
    <source>
        <dbReference type="ARBA" id="ARBA00022729"/>
    </source>
</evidence>
<accession>A0A0S4JNW2</accession>
<keyword evidence="6 9" id="KW-1133">Transmembrane helix</keyword>
<feature type="transmembrane region" description="Helical" evidence="9">
    <location>
        <begin position="1145"/>
        <end position="1162"/>
    </location>
</feature>
<evidence type="ECO:0000313" key="11">
    <source>
        <dbReference type="EMBL" id="CUG92348.1"/>
    </source>
</evidence>
<dbReference type="Gene3D" id="3.80.10.10">
    <property type="entry name" value="Ribonuclease Inhibitor"/>
    <property type="match status" value="5"/>
</dbReference>
<name>A0A0S4JNW2_BODSA</name>
<keyword evidence="7 9" id="KW-0472">Membrane</keyword>
<dbReference type="GO" id="GO:0009791">
    <property type="term" value="P:post-embryonic development"/>
    <property type="evidence" value="ECO:0007669"/>
    <property type="project" value="UniProtKB-ARBA"/>
</dbReference>
<evidence type="ECO:0000256" key="7">
    <source>
        <dbReference type="ARBA" id="ARBA00023136"/>
    </source>
</evidence>
<proteinExistence type="predicted"/>
<dbReference type="PANTHER" id="PTHR48054:SF82">
    <property type="entry name" value="LRR RECEPTOR-LIKE SERINE_THREONINE-PROTEIN KINASE FLS2"/>
    <property type="match status" value="1"/>
</dbReference>
<keyword evidence="3 9" id="KW-0812">Transmembrane</keyword>
<organism evidence="11 12">
    <name type="scientific">Bodo saltans</name>
    <name type="common">Flagellated protozoan</name>
    <dbReference type="NCBI Taxonomy" id="75058"/>
    <lineage>
        <taxon>Eukaryota</taxon>
        <taxon>Discoba</taxon>
        <taxon>Euglenozoa</taxon>
        <taxon>Kinetoplastea</taxon>
        <taxon>Metakinetoplastina</taxon>
        <taxon>Eubodonida</taxon>
        <taxon>Bodonidae</taxon>
        <taxon>Bodo</taxon>
    </lineage>
</organism>
<dbReference type="Pfam" id="PF13855">
    <property type="entry name" value="LRR_8"/>
    <property type="match status" value="3"/>
</dbReference>
<evidence type="ECO:0000313" key="12">
    <source>
        <dbReference type="Proteomes" id="UP000051952"/>
    </source>
</evidence>
<dbReference type="Pfam" id="PF00560">
    <property type="entry name" value="LRR_1"/>
    <property type="match status" value="3"/>
</dbReference>
<feature type="transmembrane region" description="Helical" evidence="9">
    <location>
        <begin position="1028"/>
        <end position="1050"/>
    </location>
</feature>
<evidence type="ECO:0000256" key="3">
    <source>
        <dbReference type="ARBA" id="ARBA00022692"/>
    </source>
</evidence>
<feature type="transmembrane region" description="Helical" evidence="9">
    <location>
        <begin position="1169"/>
        <end position="1190"/>
    </location>
</feature>
<reference evidence="12" key="1">
    <citation type="submission" date="2015-09" db="EMBL/GenBank/DDBJ databases">
        <authorList>
            <consortium name="Pathogen Informatics"/>
        </authorList>
    </citation>
    <scope>NUCLEOTIDE SEQUENCE [LARGE SCALE GENOMIC DNA]</scope>
    <source>
        <strain evidence="12">Lake Konstanz</strain>
    </source>
</reference>
<dbReference type="InterPro" id="IPR001611">
    <property type="entry name" value="Leu-rich_rpt"/>
</dbReference>
<dbReference type="SUPFAM" id="SSF52047">
    <property type="entry name" value="RNI-like"/>
    <property type="match status" value="1"/>
</dbReference>
<dbReference type="GO" id="GO:0016020">
    <property type="term" value="C:membrane"/>
    <property type="evidence" value="ECO:0007669"/>
    <property type="project" value="UniProtKB-SubCell"/>
</dbReference>
<evidence type="ECO:0000256" key="5">
    <source>
        <dbReference type="ARBA" id="ARBA00022737"/>
    </source>
</evidence>
<evidence type="ECO:0000256" key="9">
    <source>
        <dbReference type="SAM" id="Phobius"/>
    </source>
</evidence>
<keyword evidence="4 10" id="KW-0732">Signal</keyword>
<keyword evidence="8" id="KW-0325">Glycoprotein</keyword>
<sequence length="1286" mass="139087">MQVTRGLLLGVALLSISVLCHAIGAADVPRVTTGATTTSSIATACICSLNITTVLLELYAATNGNQWRQSASWNTSACPSQWYGVSCSSKGLMALVLPNNNLQGALPSSLGNMTSLVTVSLYGNHLTGSLHSSWSLLVNLKILFLHENSLEGTLPASWSTLTKLEQLYLSTNSLSGSLPSEWSAMTQLEQVFVFLNRLTGELPVSWGSMSKLTILNGNENAFSGSLPAAWSGMRAMQQLSFFGNLLTGVLPANWSAMVALKGIYLYENSIGGSLPSEWSSLSQLEILHLHSNNLSGSIPDTWSALSSLTTFSIFSNFHSGTLPMNFGNLTNLETLSLFGNQFTGTLHSSWGSLKNLKILFLHQNSLEGTLPPSWSKLTKLEQLYLSTNSLSGSLPSEWSAMTELQQVFIFLNRLTGELPASWGSMSKLTILNGNENAFSGSLPAAWSGMRAMQQLSFFGNLLTGVLPANWSAMVALKGIYLYENSIAGSLPSEWSALSHLELLYLYSNNLSGSIPVTWSALRNLTTLSIFNNVLTGTLPDAFHALENLQTISLYNNCLTGTLPSSWSSLTNLRVLVVNSNSLMGTLPLSWSSMTLLQQLYLHRNAFVGSLPSDWVRMERLEQLLLSYNYISSSLPEIWKGMKRLTLLGLRQNSLVGSLPHAWGTNLFALQELYLDHNMLDGPLPNEWNQFNNLTMLQLQHNYLSGPMPKEWGDGFTSLAVLNVSDNCLRGSSLASPDFWQRMFPLSVDVCGTRLFIPSQSAAGGEGPVSYAPCDRRLVLWPHQCTTTSTLTVATSAPSETVLTTPSHGSVSSSEPLDAVDTASSLSAAQITAIAIPIALGGAVGALLSSDSSGGDAQVLFATLNSPCVCDGSRSGSLSGRAVSIVMSPLSVFMQNDEADVVAIGTLTGEGNMGIMIGVVGLYLALIFLFARLSANDNDRAVSHSVEAAHDQIQDDASPLLQADGKETTRVSMSNVRLRQFMTSPRAGSLGFPAVPLKVALFLTPGIAWSVAVVLSYEDATPKRTPWNYFVTVLSFIFLISVPWLCEVVMFRRILLRKHWKLVFQAYKSGRFQGGIPVPRSIMWLVATRDGAWGPVARSHIGSPLVTPYNPAHYRYAWAVGHISTTVVTILTTWLPSNQSIGCTSLQVSAASVLGAVSLFFIIAKPHRMLWASMVASFGPALNATIVLLGIMCRYDVVDRNFIFAVSTCGAYISMIGKIIQVAFSEVERRFTKQRVDDAPIIKTPKSITGTDHQSNDLLNRTQSAPTAEVRSEAALSTLVGLICDMT</sequence>
<keyword evidence="5" id="KW-0677">Repeat</keyword>
<feature type="chain" id="PRO_5006622534" evidence="10">
    <location>
        <begin position="23"/>
        <end position="1286"/>
    </location>
</feature>
<dbReference type="InterPro" id="IPR052592">
    <property type="entry name" value="LRR-RLK"/>
</dbReference>
<dbReference type="SMART" id="SM00369">
    <property type="entry name" value="LRR_TYP"/>
    <property type="match status" value="13"/>
</dbReference>
<evidence type="ECO:0000256" key="10">
    <source>
        <dbReference type="SAM" id="SignalP"/>
    </source>
</evidence>
<evidence type="ECO:0000256" key="1">
    <source>
        <dbReference type="ARBA" id="ARBA00004167"/>
    </source>
</evidence>
<dbReference type="InterPro" id="IPR032675">
    <property type="entry name" value="LRR_dom_sf"/>
</dbReference>
<keyword evidence="12" id="KW-1185">Reference proteome</keyword>
<dbReference type="PANTHER" id="PTHR48054">
    <property type="entry name" value="RECEPTOR KINASE-LIKE PROTEIN XA21"/>
    <property type="match status" value="1"/>
</dbReference>
<feature type="transmembrane region" description="Helical" evidence="9">
    <location>
        <begin position="1115"/>
        <end position="1133"/>
    </location>
</feature>
<dbReference type="InterPro" id="IPR003591">
    <property type="entry name" value="Leu-rich_rpt_typical-subtyp"/>
</dbReference>
<evidence type="ECO:0000256" key="6">
    <source>
        <dbReference type="ARBA" id="ARBA00022989"/>
    </source>
</evidence>
<evidence type="ECO:0000256" key="8">
    <source>
        <dbReference type="ARBA" id="ARBA00023180"/>
    </source>
</evidence>
<feature type="transmembrane region" description="Helical" evidence="9">
    <location>
        <begin position="1202"/>
        <end position="1223"/>
    </location>
</feature>
<gene>
    <name evidence="11" type="ORF">BSAL_36830</name>
</gene>
<feature type="transmembrane region" description="Helical" evidence="9">
    <location>
        <begin position="912"/>
        <end position="930"/>
    </location>
</feature>
<dbReference type="FunFam" id="3.80.10.10:FF:000041">
    <property type="entry name" value="LRR receptor-like serine/threonine-protein kinase ERECTA"/>
    <property type="match status" value="1"/>
</dbReference>
<dbReference type="EMBL" id="CYKH01002033">
    <property type="protein sequence ID" value="CUG92348.1"/>
    <property type="molecule type" value="Genomic_DNA"/>
</dbReference>
<dbReference type="Proteomes" id="UP000051952">
    <property type="component" value="Unassembled WGS sequence"/>
</dbReference>
<keyword evidence="2" id="KW-0433">Leucine-rich repeat</keyword>
<dbReference type="OrthoDB" id="2013775at2759"/>
<comment type="subcellular location">
    <subcellularLocation>
        <location evidence="1">Membrane</location>
        <topology evidence="1">Single-pass membrane protein</topology>
    </subcellularLocation>
</comment>